<feature type="domain" description="DUF6079" evidence="2">
    <location>
        <begin position="250"/>
        <end position="383"/>
    </location>
</feature>
<sequence>MINATAGQYVDQDSISSDYYIRTEGGINIPQLIKDYADEVIKKDTDQADQYYFDFLQYVLEIQQDSYRSGFKIWQHSLEWIDKKSFRLGNIFFGNPNERSTTEPIQQYYIFFCPLFNAINRNDEADEVYFDVAGLSNEFKETICLYGAAKAKHGSAPTNQKQLFSSQIDEYQRKAIALFDKEFTDKTKVIYKGDSKSLKSFPLPGEGSTKEMIFRSVAAKVLNKTFNDKYPHYPAFSDLLQPLTKENFDGRIKAALKKITSISQPNRDGEAILSGLGLWSGQSIVSDNSKYAESIKKKMKEVGSGAVLNRSDIIWAHYAPANLWYSVDYNIDYQLEFIVLSALAYKGDIEINWSGSKNLSATNIETILSLSEDDFFTFQHIKQPQGIPVKHLKALFSCLGLPDYTSELEKPETISKIITEAKTKAELAVKTKAILNQGLKCRNVSLLSDEDVAKMKTELDALASILDSIQSYNSYGKLKAFKFTEDELNNAFKAYPYCVLVDKLKEKAEKFEHLVGYLYTAQSYVVEAEKPLFDDIKSAIDSLPLVVASSKDADIKKYEALLNSLIDRYADYYLTQYTRCRLSKQDDLAKVRIVGSENKRICDIIKDSEFITATEYQNWVNSITSLREADASLTKAKVLKEPYHDFNPREYYGKPSFNIFQLEEQLETILEKWTSAMRSVFKDPSVQENMDILETNDKKLVEDFRSGKVDLTAENAVKLRNLIAQFAQGIDKVEITMDDIRSI</sequence>
<feature type="domain" description="DUF6079" evidence="1">
    <location>
        <begin position="44"/>
        <end position="230"/>
    </location>
</feature>
<reference evidence="4" key="1">
    <citation type="submission" date="2019-08" db="EMBL/GenBank/DDBJ databases">
        <authorList>
            <person name="Kucharzyk K."/>
            <person name="Murdoch R.W."/>
            <person name="Higgins S."/>
            <person name="Loffler F."/>
        </authorList>
    </citation>
    <scope>NUCLEOTIDE SEQUENCE</scope>
</reference>
<dbReference type="AlphaFoldDB" id="A0A645ADW2"/>
<accession>A0A645ADW2</accession>
<dbReference type="Pfam" id="PF26387">
    <property type="entry name" value="DUF6079_5th"/>
    <property type="match status" value="1"/>
</dbReference>
<organism evidence="4">
    <name type="scientific">bioreactor metagenome</name>
    <dbReference type="NCBI Taxonomy" id="1076179"/>
    <lineage>
        <taxon>unclassified sequences</taxon>
        <taxon>metagenomes</taxon>
        <taxon>ecological metagenomes</taxon>
    </lineage>
</organism>
<name>A0A645ADW2_9ZZZZ</name>
<dbReference type="InterPro" id="IPR058571">
    <property type="entry name" value="DUF6079_3rd"/>
</dbReference>
<dbReference type="InterPro" id="IPR058573">
    <property type="entry name" value="DUF6079_5th"/>
</dbReference>
<evidence type="ECO:0000259" key="1">
    <source>
        <dbReference type="Pfam" id="PF26384"/>
    </source>
</evidence>
<dbReference type="EMBL" id="VSSQ01011847">
    <property type="protein sequence ID" value="MPM47854.1"/>
    <property type="molecule type" value="Genomic_DNA"/>
</dbReference>
<evidence type="ECO:0000313" key="4">
    <source>
        <dbReference type="EMBL" id="MPM47854.1"/>
    </source>
</evidence>
<gene>
    <name evidence="4" type="ORF">SDC9_94575</name>
</gene>
<evidence type="ECO:0000259" key="2">
    <source>
        <dbReference type="Pfam" id="PF26385"/>
    </source>
</evidence>
<dbReference type="Pfam" id="PF26385">
    <property type="entry name" value="DUF6079_4th"/>
    <property type="match status" value="1"/>
</dbReference>
<dbReference type="InterPro" id="IPR058572">
    <property type="entry name" value="DUF6079_4th"/>
</dbReference>
<protein>
    <submittedName>
        <fullName evidence="4">Uncharacterized protein</fullName>
    </submittedName>
</protein>
<dbReference type="Pfam" id="PF26384">
    <property type="entry name" value="DUF6079_3rd"/>
    <property type="match status" value="1"/>
</dbReference>
<feature type="domain" description="DUF6079" evidence="3">
    <location>
        <begin position="388"/>
        <end position="577"/>
    </location>
</feature>
<evidence type="ECO:0000259" key="3">
    <source>
        <dbReference type="Pfam" id="PF26387"/>
    </source>
</evidence>
<proteinExistence type="predicted"/>
<comment type="caution">
    <text evidence="4">The sequence shown here is derived from an EMBL/GenBank/DDBJ whole genome shotgun (WGS) entry which is preliminary data.</text>
</comment>